<accession>V5TAZ1</accession>
<name>V5TAZ1_FRANO</name>
<sequence>MKKLIIVKLVESRNDKFDNLLNLIIPIKRARLVYRYFGVICV</sequence>
<organism evidence="1">
    <name type="scientific">Francisella tularensis subsp. novicida PA10-7858</name>
    <dbReference type="NCBI Taxonomy" id="1386968"/>
    <lineage>
        <taxon>Bacteria</taxon>
        <taxon>Pseudomonadati</taxon>
        <taxon>Pseudomonadota</taxon>
        <taxon>Gammaproteobacteria</taxon>
        <taxon>Thiotrichales</taxon>
        <taxon>Francisellaceae</taxon>
        <taxon>Francisella</taxon>
    </lineage>
</organism>
<protein>
    <submittedName>
        <fullName evidence="1">Uncharacterized protein</fullName>
    </submittedName>
</protein>
<reference evidence="1" key="1">
    <citation type="journal article" date="2014" name="Genome">
        <title>Comparative analyses of a putative Francisella conjugative element.</title>
        <authorList>
            <person name="Siddaramappa S."/>
            <person name="Challacombe J.F."/>
            <person name="Petersen J.M."/>
            <person name="Pillai S."/>
            <person name="Kuske C.R."/>
        </authorList>
    </citation>
    <scope>NUCLEOTIDE SEQUENCE</scope>
    <source>
        <strain evidence="1">PA10-7858</strain>
        <plasmid evidence="1">pFNPA10</plasmid>
    </source>
</reference>
<dbReference type="AlphaFoldDB" id="V5TAZ1"/>
<geneLocation type="plasmid" evidence="1">
    <name>pFNPA10</name>
</geneLocation>
<proteinExistence type="predicted"/>
<evidence type="ECO:0000313" key="1">
    <source>
        <dbReference type="EMBL" id="AHB60803.1"/>
    </source>
</evidence>
<keyword evidence="1" id="KW-0614">Plasmid</keyword>
<dbReference type="EMBL" id="KF640086">
    <property type="protein sequence ID" value="AHB60803.1"/>
    <property type="molecule type" value="Genomic_DNA"/>
</dbReference>
<gene>
    <name evidence="1" type="ORF">N894_0035</name>
</gene>